<dbReference type="GO" id="GO:0016868">
    <property type="term" value="F:intramolecular phosphotransferase activity"/>
    <property type="evidence" value="ECO:0007669"/>
    <property type="project" value="InterPro"/>
</dbReference>
<reference evidence="8 9" key="1">
    <citation type="submission" date="2017-07" db="EMBL/GenBank/DDBJ databases">
        <title>Mechanisms for carbon and nitrogen cycling indicate functional differentiation within the Candidate Phyla Radiation.</title>
        <authorList>
            <person name="Danczak R.E."/>
            <person name="Johnston M.D."/>
            <person name="Kenah C."/>
            <person name="Slattery M."/>
            <person name="Wrighton K.C."/>
            <person name="Wilkins M.J."/>
        </authorList>
    </citation>
    <scope>NUCLEOTIDE SEQUENCE [LARGE SCALE GENOMIC DNA]</scope>
    <source>
        <strain evidence="8">Licking1014_85</strain>
    </source>
</reference>
<dbReference type="InterPro" id="IPR016055">
    <property type="entry name" value="A-D-PHexomutase_a/b/a-I/II/III"/>
</dbReference>
<dbReference type="EMBL" id="VMGI01000025">
    <property type="protein sequence ID" value="TSC93517.1"/>
    <property type="molecule type" value="Genomic_DNA"/>
</dbReference>
<evidence type="ECO:0000256" key="5">
    <source>
        <dbReference type="ARBA" id="ARBA00022842"/>
    </source>
</evidence>
<keyword evidence="4" id="KW-0479">Metal-binding</keyword>
<comment type="caution">
    <text evidence="8">The sequence shown here is derived from an EMBL/GenBank/DDBJ whole genome shotgun (WGS) entry which is preliminary data.</text>
</comment>
<dbReference type="InterPro" id="IPR016066">
    <property type="entry name" value="A-D-PHexomutase_CS"/>
</dbReference>
<comment type="cofactor">
    <cofactor evidence="1">
        <name>Mg(2+)</name>
        <dbReference type="ChEBI" id="CHEBI:18420"/>
    </cofactor>
</comment>
<name>A0A554LKZ2_9BACT</name>
<dbReference type="Pfam" id="PF02878">
    <property type="entry name" value="PGM_PMM_I"/>
    <property type="match status" value="1"/>
</dbReference>
<evidence type="ECO:0000313" key="8">
    <source>
        <dbReference type="EMBL" id="TSC93517.1"/>
    </source>
</evidence>
<dbReference type="PROSITE" id="PS00710">
    <property type="entry name" value="PGM_PMM"/>
    <property type="match status" value="1"/>
</dbReference>
<dbReference type="Proteomes" id="UP000315589">
    <property type="component" value="Unassembled WGS sequence"/>
</dbReference>
<organism evidence="8 9">
    <name type="scientific">Candidatus Berkelbacteria bacterium Licking1014_85</name>
    <dbReference type="NCBI Taxonomy" id="2017148"/>
    <lineage>
        <taxon>Bacteria</taxon>
        <taxon>Candidatus Berkelbacteria</taxon>
    </lineage>
</organism>
<dbReference type="InterPro" id="IPR005844">
    <property type="entry name" value="A-D-PHexomutase_a/b/a-I"/>
</dbReference>
<protein>
    <submittedName>
        <fullName evidence="8">Phosphomannomutase</fullName>
    </submittedName>
</protein>
<keyword evidence="6" id="KW-0413">Isomerase</keyword>
<evidence type="ECO:0000256" key="2">
    <source>
        <dbReference type="ARBA" id="ARBA00010231"/>
    </source>
</evidence>
<feature type="domain" description="Alpha-D-phosphohexomutase alpha/beta/alpha" evidence="7">
    <location>
        <begin position="7"/>
        <end position="122"/>
    </location>
</feature>
<dbReference type="PANTHER" id="PTHR43771">
    <property type="entry name" value="PHOSPHOMANNOMUTASE"/>
    <property type="match status" value="1"/>
</dbReference>
<evidence type="ECO:0000256" key="4">
    <source>
        <dbReference type="ARBA" id="ARBA00022723"/>
    </source>
</evidence>
<sequence length="202" mass="22241">MDFDLSIFKAYDVRGLYPSQINEDFCFAIGQAYAKVIQPKKVAIGRDVRVHGGILKEKLIKGLTDAGVDVIDIGVISTEMLYYAVGNFGYDGGLTVSASHNPAEFNGVKMVGKDSRAISADTGLFNIRDKMGEKFIDENKGKVEEKNILDEYIKYILDLAKLKNIQPCKIVANPNFGQNGIALLRLIGNAQRGRCAKGTFHF</sequence>
<dbReference type="Gene3D" id="3.40.120.10">
    <property type="entry name" value="Alpha-D-Glucose-1,6-Bisphosphate, subunit A, domain 3"/>
    <property type="match status" value="1"/>
</dbReference>
<proteinExistence type="inferred from homology"/>
<dbReference type="AlphaFoldDB" id="A0A554LKZ2"/>
<comment type="similarity">
    <text evidence="2">Belongs to the phosphohexose mutase family.</text>
</comment>
<dbReference type="GO" id="GO:0000287">
    <property type="term" value="F:magnesium ion binding"/>
    <property type="evidence" value="ECO:0007669"/>
    <property type="project" value="InterPro"/>
</dbReference>
<evidence type="ECO:0000256" key="3">
    <source>
        <dbReference type="ARBA" id="ARBA00022553"/>
    </source>
</evidence>
<evidence type="ECO:0000256" key="1">
    <source>
        <dbReference type="ARBA" id="ARBA00001946"/>
    </source>
</evidence>
<dbReference type="SUPFAM" id="SSF53738">
    <property type="entry name" value="Phosphoglucomutase, first 3 domains"/>
    <property type="match status" value="1"/>
</dbReference>
<dbReference type="GO" id="GO:0005975">
    <property type="term" value="P:carbohydrate metabolic process"/>
    <property type="evidence" value="ECO:0007669"/>
    <property type="project" value="InterPro"/>
</dbReference>
<dbReference type="PANTHER" id="PTHR43771:SF1">
    <property type="entry name" value="PHOSPHOMANNOMUTASE"/>
    <property type="match status" value="1"/>
</dbReference>
<evidence type="ECO:0000259" key="7">
    <source>
        <dbReference type="Pfam" id="PF02878"/>
    </source>
</evidence>
<gene>
    <name evidence="8" type="ORF">CEN91_227</name>
</gene>
<keyword evidence="3" id="KW-0597">Phosphoprotein</keyword>
<evidence type="ECO:0000256" key="6">
    <source>
        <dbReference type="ARBA" id="ARBA00023235"/>
    </source>
</evidence>
<keyword evidence="5" id="KW-0460">Magnesium</keyword>
<accession>A0A554LKZ2</accession>
<evidence type="ECO:0000313" key="9">
    <source>
        <dbReference type="Proteomes" id="UP000315589"/>
    </source>
</evidence>